<protein>
    <submittedName>
        <fullName evidence="2">Uncharacterized protein</fullName>
    </submittedName>
</protein>
<evidence type="ECO:0000256" key="1">
    <source>
        <dbReference type="SAM" id="Phobius"/>
    </source>
</evidence>
<feature type="transmembrane region" description="Helical" evidence="1">
    <location>
        <begin position="178"/>
        <end position="202"/>
    </location>
</feature>
<dbReference type="Proteomes" id="UP000194127">
    <property type="component" value="Unassembled WGS sequence"/>
</dbReference>
<accession>A0A1X6N2I3</accession>
<keyword evidence="3" id="KW-1185">Reference proteome</keyword>
<gene>
    <name evidence="2" type="ORF">POSPLADRAFT_1046102</name>
</gene>
<evidence type="ECO:0000313" key="2">
    <source>
        <dbReference type="EMBL" id="OSX62682.1"/>
    </source>
</evidence>
<feature type="transmembrane region" description="Helical" evidence="1">
    <location>
        <begin position="82"/>
        <end position="100"/>
    </location>
</feature>
<evidence type="ECO:0000313" key="3">
    <source>
        <dbReference type="Proteomes" id="UP000194127"/>
    </source>
</evidence>
<dbReference type="RefSeq" id="XP_024339476.1">
    <property type="nucleotide sequence ID" value="XM_024478946.1"/>
</dbReference>
<dbReference type="STRING" id="670580.A0A1X6N2I3"/>
<name>A0A1X6N2I3_9APHY</name>
<sequence length="310" mass="34874">MTSAVESLAGTLLGLFCFALLLYGSATSQMYNYWLNYINDTKLHRRTVAVVWLVDTIHTVFCLIVIYRYIIIDFGQLELLQYIVWYVTVGTEVCAARFVWNAHADINIEFKQASRKNKGLCGCILSRGSGSIAFCADNVWFRYRSYFTYDNSLLMSYALAATVGLISTRRKDLLSMHVVELIQSYVINTGALTMLVSLSIMFTRNAECPNARKFMLKQARSYRRSARDGLQPCIPVNVPYALLTDHQPGIKVTDEDLFASGIPTTGSAGTSIAHDNETNAEPIEKTTRFLSMENDKKVDVELGKETQVFL</sequence>
<dbReference type="EMBL" id="KZ110596">
    <property type="protein sequence ID" value="OSX62682.1"/>
    <property type="molecule type" value="Genomic_DNA"/>
</dbReference>
<reference evidence="2 3" key="1">
    <citation type="submission" date="2017-04" db="EMBL/GenBank/DDBJ databases">
        <title>Genome Sequence of the Model Brown-Rot Fungus Postia placenta SB12.</title>
        <authorList>
            <consortium name="DOE Joint Genome Institute"/>
            <person name="Gaskell J."/>
            <person name="Kersten P."/>
            <person name="Larrondo L.F."/>
            <person name="Canessa P."/>
            <person name="Martinez D."/>
            <person name="Hibbett D."/>
            <person name="Schmoll M."/>
            <person name="Kubicek C.P."/>
            <person name="Martinez A.T."/>
            <person name="Yadav J."/>
            <person name="Master E."/>
            <person name="Magnuson J.K."/>
            <person name="James T."/>
            <person name="Yaver D."/>
            <person name="Berka R."/>
            <person name="Labutti K."/>
            <person name="Lipzen A."/>
            <person name="Aerts A."/>
            <person name="Barry K."/>
            <person name="Henrissat B."/>
            <person name="Blanchette R."/>
            <person name="Grigoriev I."/>
            <person name="Cullen D."/>
        </authorList>
    </citation>
    <scope>NUCLEOTIDE SEQUENCE [LARGE SCALE GENOMIC DNA]</scope>
    <source>
        <strain evidence="2 3">MAD-698-R-SB12</strain>
    </source>
</reference>
<proteinExistence type="predicted"/>
<dbReference type="GeneID" id="36323896"/>
<keyword evidence="1" id="KW-0812">Transmembrane</keyword>
<feature type="transmembrane region" description="Helical" evidence="1">
    <location>
        <begin position="50"/>
        <end position="70"/>
    </location>
</feature>
<organism evidence="2 3">
    <name type="scientific">Postia placenta MAD-698-R-SB12</name>
    <dbReference type="NCBI Taxonomy" id="670580"/>
    <lineage>
        <taxon>Eukaryota</taxon>
        <taxon>Fungi</taxon>
        <taxon>Dikarya</taxon>
        <taxon>Basidiomycota</taxon>
        <taxon>Agaricomycotina</taxon>
        <taxon>Agaricomycetes</taxon>
        <taxon>Polyporales</taxon>
        <taxon>Adustoporiaceae</taxon>
        <taxon>Rhodonia</taxon>
    </lineage>
</organism>
<dbReference type="AlphaFoldDB" id="A0A1X6N2I3"/>
<feature type="transmembrane region" description="Helical" evidence="1">
    <location>
        <begin position="146"/>
        <end position="166"/>
    </location>
</feature>
<keyword evidence="1" id="KW-0472">Membrane</keyword>
<dbReference type="OrthoDB" id="3270417at2759"/>
<keyword evidence="1" id="KW-1133">Transmembrane helix</keyword>